<dbReference type="Proteomes" id="UP000460435">
    <property type="component" value="Unassembled WGS sequence"/>
</dbReference>
<dbReference type="Pfam" id="PF00722">
    <property type="entry name" value="Glyco_hydro_16"/>
    <property type="match status" value="1"/>
</dbReference>
<dbReference type="Gene3D" id="2.60.120.200">
    <property type="match status" value="1"/>
</dbReference>
<dbReference type="InterPro" id="IPR000757">
    <property type="entry name" value="Beta-glucanase-like"/>
</dbReference>
<protein>
    <submittedName>
        <fullName evidence="2">Family 16 glycosylhydrolase</fullName>
    </submittedName>
</protein>
<dbReference type="InterPro" id="IPR050546">
    <property type="entry name" value="Glycosyl_Hydrlase_16"/>
</dbReference>
<name>A0A7K3M7E8_9ACTN</name>
<dbReference type="PANTHER" id="PTHR10963">
    <property type="entry name" value="GLYCOSYL HYDROLASE-RELATED"/>
    <property type="match status" value="1"/>
</dbReference>
<dbReference type="GO" id="GO:0005975">
    <property type="term" value="P:carbohydrate metabolic process"/>
    <property type="evidence" value="ECO:0007669"/>
    <property type="project" value="InterPro"/>
</dbReference>
<dbReference type="PROSITE" id="PS51762">
    <property type="entry name" value="GH16_2"/>
    <property type="match status" value="1"/>
</dbReference>
<evidence type="ECO:0000313" key="2">
    <source>
        <dbReference type="EMBL" id="NDL59241.1"/>
    </source>
</evidence>
<evidence type="ECO:0000313" key="3">
    <source>
        <dbReference type="Proteomes" id="UP000460435"/>
    </source>
</evidence>
<dbReference type="CDD" id="cd08023">
    <property type="entry name" value="GH16_laminarinase_like"/>
    <property type="match status" value="1"/>
</dbReference>
<proteinExistence type="predicted"/>
<evidence type="ECO:0000259" key="1">
    <source>
        <dbReference type="PROSITE" id="PS51762"/>
    </source>
</evidence>
<dbReference type="InterPro" id="IPR013320">
    <property type="entry name" value="ConA-like_dom_sf"/>
</dbReference>
<dbReference type="EMBL" id="WLZY01000007">
    <property type="protein sequence ID" value="NDL59241.1"/>
    <property type="molecule type" value="Genomic_DNA"/>
</dbReference>
<accession>A0A7K3M7E8</accession>
<gene>
    <name evidence="2" type="ORF">F7O44_19410</name>
</gene>
<sequence>MVSCSDDSGAWHMKSAVIAVAAMLFALLTVPASAPHDDPADVPGWGLPAWRDEFSGDSVDPEKWTVWDRSTHGNFSFDWGDLSEQAVSVQDGMLRIRLSQLDTPVYSGGRERGWRTGALDTQATHNERWGRWEIRAKIPTTAGDSSGVWPAFWLRNAPALGEIDILESWGDPPQRPRSPDLTETSTLTLHERTVAPHGERAAWTYEHGVAELSAPYTTASGFHTWTIEYTPAEFKAFFDGVLVAHATPDGADGTTALPWVWGETFDSPWYMRLNLAMGDPYWTPDPVPGNPHSVMPADFLIDYVRYWALPEP</sequence>
<dbReference type="AlphaFoldDB" id="A0A7K3M7E8"/>
<keyword evidence="3" id="KW-1185">Reference proteome</keyword>
<keyword evidence="2" id="KW-0378">Hydrolase</keyword>
<dbReference type="PANTHER" id="PTHR10963:SF60">
    <property type="entry name" value="GRAM-NEGATIVE BACTERIA-BINDING PROTEIN 1-RELATED"/>
    <property type="match status" value="1"/>
</dbReference>
<dbReference type="SUPFAM" id="SSF49899">
    <property type="entry name" value="Concanavalin A-like lectins/glucanases"/>
    <property type="match status" value="1"/>
</dbReference>
<reference evidence="2 3" key="1">
    <citation type="submission" date="2019-11" db="EMBL/GenBank/DDBJ databases">
        <authorList>
            <person name="Li X.-J."/>
            <person name="Feng X.-M."/>
        </authorList>
    </citation>
    <scope>NUCLEOTIDE SEQUENCE [LARGE SCALE GENOMIC DNA]</scope>
    <source>
        <strain evidence="2 3">XMNu-373</strain>
    </source>
</reference>
<dbReference type="GO" id="GO:0004553">
    <property type="term" value="F:hydrolase activity, hydrolyzing O-glycosyl compounds"/>
    <property type="evidence" value="ECO:0007669"/>
    <property type="project" value="InterPro"/>
</dbReference>
<feature type="domain" description="GH16" evidence="1">
    <location>
        <begin position="35"/>
        <end position="312"/>
    </location>
</feature>
<organism evidence="2 3">
    <name type="scientific">Phytoactinopolyspora mesophila</name>
    <dbReference type="NCBI Taxonomy" id="2650750"/>
    <lineage>
        <taxon>Bacteria</taxon>
        <taxon>Bacillati</taxon>
        <taxon>Actinomycetota</taxon>
        <taxon>Actinomycetes</taxon>
        <taxon>Jiangellales</taxon>
        <taxon>Jiangellaceae</taxon>
        <taxon>Phytoactinopolyspora</taxon>
    </lineage>
</organism>
<comment type="caution">
    <text evidence="2">The sequence shown here is derived from an EMBL/GenBank/DDBJ whole genome shotgun (WGS) entry which is preliminary data.</text>
</comment>